<feature type="compositionally biased region" description="Basic residues" evidence="1">
    <location>
        <begin position="1"/>
        <end position="14"/>
    </location>
</feature>
<accession>A0A0D1Z028</accession>
<feature type="compositionally biased region" description="Basic and acidic residues" evidence="1">
    <location>
        <begin position="364"/>
        <end position="377"/>
    </location>
</feature>
<feature type="compositionally biased region" description="Acidic residues" evidence="1">
    <location>
        <begin position="76"/>
        <end position="85"/>
    </location>
</feature>
<evidence type="ECO:0000313" key="3">
    <source>
        <dbReference type="Proteomes" id="UP000053259"/>
    </source>
</evidence>
<feature type="compositionally biased region" description="Low complexity" evidence="1">
    <location>
        <begin position="194"/>
        <end position="208"/>
    </location>
</feature>
<feature type="compositionally biased region" description="Basic and acidic residues" evidence="1">
    <location>
        <begin position="86"/>
        <end position="95"/>
    </location>
</feature>
<dbReference type="HOGENOM" id="CLU_687362_0_0_1"/>
<dbReference type="AlphaFoldDB" id="A0A0D1Z028"/>
<feature type="region of interest" description="Disordered" evidence="1">
    <location>
        <begin position="1"/>
        <end position="129"/>
    </location>
</feature>
<name>A0A0D1Z028_9PEZI</name>
<proteinExistence type="predicted"/>
<organism evidence="2 3">
    <name type="scientific">Verruconis gallopava</name>
    <dbReference type="NCBI Taxonomy" id="253628"/>
    <lineage>
        <taxon>Eukaryota</taxon>
        <taxon>Fungi</taxon>
        <taxon>Dikarya</taxon>
        <taxon>Ascomycota</taxon>
        <taxon>Pezizomycotina</taxon>
        <taxon>Dothideomycetes</taxon>
        <taxon>Pleosporomycetidae</taxon>
        <taxon>Venturiales</taxon>
        <taxon>Sympoventuriaceae</taxon>
        <taxon>Verruconis</taxon>
    </lineage>
</organism>
<dbReference type="InParanoid" id="A0A0D1Z028"/>
<dbReference type="Proteomes" id="UP000053259">
    <property type="component" value="Unassembled WGS sequence"/>
</dbReference>
<evidence type="ECO:0000256" key="1">
    <source>
        <dbReference type="SAM" id="MobiDB-lite"/>
    </source>
</evidence>
<gene>
    <name evidence="2" type="ORF">PV09_02777</name>
</gene>
<feature type="compositionally biased region" description="Basic and acidic residues" evidence="1">
    <location>
        <begin position="28"/>
        <end position="37"/>
    </location>
</feature>
<feature type="compositionally biased region" description="Polar residues" evidence="1">
    <location>
        <begin position="352"/>
        <end position="363"/>
    </location>
</feature>
<sequence length="401" mass="44483">MGGKKRSRAARNRRQNVAFAAQNNIKTPEPKEEKTENDASPDAVVKSSEGKLRMDSVTLPVQSEHDDGSPTTSENSEPEETANTEEESKREQDLRKKQHRVSRFGETFDDSIAHEEEQSPTSEDAVQVATAQVEPECDNIDESMIHPALRKPSKDAIQTTLWLGMPSEPAFFKHTSKPQPSNLSVPNLAVINSNSAPSKASSTSASPPLKDPCDHLQPRRARSLEIHSQLQPSSGLVPKKLEQHALHTSAGQKTVSEANVKKPSFTQTTDGCHATETQEAQSVTRASDSTRYLPRLSFQQGLEEMSRTPPNFNLHDELAFLSKAEGHQTEKQMLGLNVNEAQQVRKQMETEGVQQMNHGSVLQQRDKKEQHRDERQSQKSGVLARLRSWMGTCIHFGGGDC</sequence>
<keyword evidence="3" id="KW-1185">Reference proteome</keyword>
<dbReference type="VEuPathDB" id="FungiDB:PV09_02777"/>
<feature type="region of interest" description="Disordered" evidence="1">
    <location>
        <begin position="194"/>
        <end position="216"/>
    </location>
</feature>
<dbReference type="EMBL" id="KN847535">
    <property type="protein sequence ID" value="KIW06312.1"/>
    <property type="molecule type" value="Genomic_DNA"/>
</dbReference>
<feature type="region of interest" description="Disordered" evidence="1">
    <location>
        <begin position="352"/>
        <end position="381"/>
    </location>
</feature>
<reference evidence="2 3" key="1">
    <citation type="submission" date="2015-01" db="EMBL/GenBank/DDBJ databases">
        <title>The Genome Sequence of Ochroconis gallopava CBS43764.</title>
        <authorList>
            <consortium name="The Broad Institute Genomics Platform"/>
            <person name="Cuomo C."/>
            <person name="de Hoog S."/>
            <person name="Gorbushina A."/>
            <person name="Stielow B."/>
            <person name="Teixiera M."/>
            <person name="Abouelleil A."/>
            <person name="Chapman S.B."/>
            <person name="Priest M."/>
            <person name="Young S.K."/>
            <person name="Wortman J."/>
            <person name="Nusbaum C."/>
            <person name="Birren B."/>
        </authorList>
    </citation>
    <scope>NUCLEOTIDE SEQUENCE [LARGE SCALE GENOMIC DNA]</scope>
    <source>
        <strain evidence="2 3">CBS 43764</strain>
    </source>
</reference>
<protein>
    <submittedName>
        <fullName evidence="2">Uncharacterized protein</fullName>
    </submittedName>
</protein>
<evidence type="ECO:0000313" key="2">
    <source>
        <dbReference type="EMBL" id="KIW06312.1"/>
    </source>
</evidence>
<dbReference type="RefSeq" id="XP_016216181.1">
    <property type="nucleotide sequence ID" value="XM_016355875.1"/>
</dbReference>
<dbReference type="GeneID" id="27310750"/>